<evidence type="ECO:0000313" key="3">
    <source>
        <dbReference type="Proteomes" id="UP000297776"/>
    </source>
</evidence>
<protein>
    <submittedName>
        <fullName evidence="2">MBL fold metallo-hydrolase</fullName>
    </submittedName>
</protein>
<dbReference type="Proteomes" id="UP000297776">
    <property type="component" value="Unassembled WGS sequence"/>
</dbReference>
<sequence>MLNKINSSVYYMSHEDKRERPVLGLVCGERYSLVIDAGNSVQHAQDFLKEIEDLNVPPVKYVVITHGHWDHFLGSQEFGAMTIVNRLTNQIIQDWRSYSFDDESLQRYVDDRKISPQCMETIKNEVPERDSFEIPSPDIIFENALSIDLGNKVCVLETIHSTHTDDATIVYIPDDKVLFLGDSAYGTTTNSLFHYKQSLLMPMICDIRKYDAEYYVLGHESICDLAEINLYWAELISSSKATKSASLDEAIECFEKENGRAPNDNERFFLNAFVNDQILKSK</sequence>
<gene>
    <name evidence="2" type="ORF">E2626_14340</name>
</gene>
<dbReference type="AlphaFoldDB" id="A0A4Y8LB87"/>
<dbReference type="PANTHER" id="PTHR42951">
    <property type="entry name" value="METALLO-BETA-LACTAMASE DOMAIN-CONTAINING"/>
    <property type="match status" value="1"/>
</dbReference>
<dbReference type="SUPFAM" id="SSF56281">
    <property type="entry name" value="Metallo-hydrolase/oxidoreductase"/>
    <property type="match status" value="1"/>
</dbReference>
<dbReference type="EMBL" id="SORX01000010">
    <property type="protein sequence ID" value="TFD99434.1"/>
    <property type="molecule type" value="Genomic_DNA"/>
</dbReference>
<dbReference type="GO" id="GO:0016787">
    <property type="term" value="F:hydrolase activity"/>
    <property type="evidence" value="ECO:0007669"/>
    <property type="project" value="UniProtKB-KW"/>
</dbReference>
<dbReference type="InterPro" id="IPR001279">
    <property type="entry name" value="Metallo-B-lactamas"/>
</dbReference>
<accession>A0A4Y8LB87</accession>
<name>A0A4Y8LB87_9BACL</name>
<dbReference type="OrthoDB" id="420651at2"/>
<dbReference type="SMART" id="SM00849">
    <property type="entry name" value="Lactamase_B"/>
    <property type="match status" value="1"/>
</dbReference>
<dbReference type="PANTHER" id="PTHR42951:SF4">
    <property type="entry name" value="ACYL-COENZYME A THIOESTERASE MBLAC2"/>
    <property type="match status" value="1"/>
</dbReference>
<proteinExistence type="predicted"/>
<evidence type="ECO:0000259" key="1">
    <source>
        <dbReference type="SMART" id="SM00849"/>
    </source>
</evidence>
<dbReference type="RefSeq" id="WP_134382476.1">
    <property type="nucleotide sequence ID" value="NZ_SORX01000010.1"/>
</dbReference>
<reference evidence="2 3" key="1">
    <citation type="submission" date="2019-03" db="EMBL/GenBank/DDBJ databases">
        <authorList>
            <person name="Yang Y."/>
        </authorList>
    </citation>
    <scope>NUCLEOTIDE SEQUENCE [LARGE SCALE GENOMIC DNA]</scope>
    <source>
        <strain evidence="2 3">ASL-1</strain>
    </source>
</reference>
<dbReference type="InterPro" id="IPR036866">
    <property type="entry name" value="RibonucZ/Hydroxyglut_hydro"/>
</dbReference>
<keyword evidence="2" id="KW-0378">Hydrolase</keyword>
<organism evidence="2 3">
    <name type="scientific">Jeotgalibacillus salarius</name>
    <dbReference type="NCBI Taxonomy" id="546023"/>
    <lineage>
        <taxon>Bacteria</taxon>
        <taxon>Bacillati</taxon>
        <taxon>Bacillota</taxon>
        <taxon>Bacilli</taxon>
        <taxon>Bacillales</taxon>
        <taxon>Caryophanaceae</taxon>
        <taxon>Jeotgalibacillus</taxon>
    </lineage>
</organism>
<keyword evidence="3" id="KW-1185">Reference proteome</keyword>
<feature type="domain" description="Metallo-beta-lactamase" evidence="1">
    <location>
        <begin position="20"/>
        <end position="219"/>
    </location>
</feature>
<comment type="caution">
    <text evidence="2">The sequence shown here is derived from an EMBL/GenBank/DDBJ whole genome shotgun (WGS) entry which is preliminary data.</text>
</comment>
<dbReference type="Gene3D" id="3.60.15.10">
    <property type="entry name" value="Ribonuclease Z/Hydroxyacylglutathione hydrolase-like"/>
    <property type="match status" value="1"/>
</dbReference>
<dbReference type="Pfam" id="PF00753">
    <property type="entry name" value="Lactamase_B"/>
    <property type="match status" value="1"/>
</dbReference>
<evidence type="ECO:0000313" key="2">
    <source>
        <dbReference type="EMBL" id="TFD99434.1"/>
    </source>
</evidence>
<dbReference type="InterPro" id="IPR050855">
    <property type="entry name" value="NDM-1-like"/>
</dbReference>